<keyword evidence="7 10" id="KW-0030">Aminoacyl-tRNA synthetase</keyword>
<evidence type="ECO:0000256" key="6">
    <source>
        <dbReference type="ARBA" id="ARBA00022917"/>
    </source>
</evidence>
<dbReference type="PRINTS" id="PR01040">
    <property type="entry name" value="TRNASYNTHTYR"/>
</dbReference>
<dbReference type="SUPFAM" id="SSF52374">
    <property type="entry name" value="Nucleotidylyl transferase"/>
    <property type="match status" value="1"/>
</dbReference>
<keyword evidence="6 10" id="KW-0648">Protein biosynthesis</keyword>
<evidence type="ECO:0000256" key="2">
    <source>
        <dbReference type="ARBA" id="ARBA00022490"/>
    </source>
</evidence>
<dbReference type="GO" id="GO:0004831">
    <property type="term" value="F:tyrosine-tRNA ligase activity"/>
    <property type="evidence" value="ECO:0007669"/>
    <property type="project" value="UniProtKB-EC"/>
</dbReference>
<evidence type="ECO:0000256" key="7">
    <source>
        <dbReference type="ARBA" id="ARBA00023146"/>
    </source>
</evidence>
<evidence type="ECO:0000256" key="8">
    <source>
        <dbReference type="ARBA" id="ARBA00033323"/>
    </source>
</evidence>
<dbReference type="InterPro" id="IPR002307">
    <property type="entry name" value="Tyr-tRNA-ligase"/>
</dbReference>
<name>A0A7C3IM73_9CREN</name>
<organism evidence="11">
    <name type="scientific">Candidatus Methanomethylicus mesodigestus</name>
    <dbReference type="NCBI Taxonomy" id="1867258"/>
    <lineage>
        <taxon>Archaea</taxon>
        <taxon>Thermoproteota</taxon>
        <taxon>Methanosuratincolia</taxon>
        <taxon>Candidatus Methanomethylicales</taxon>
        <taxon>Candidatus Methanomethylicaceae</taxon>
        <taxon>Candidatus Methanomethylicus</taxon>
    </lineage>
</organism>
<accession>A0A7C3IM73</accession>
<evidence type="ECO:0000256" key="10">
    <source>
        <dbReference type="RuleBase" id="RU363036"/>
    </source>
</evidence>
<comment type="caution">
    <text evidence="11">The sequence shown here is derived from an EMBL/GenBank/DDBJ whole genome shotgun (WGS) entry which is preliminary data.</text>
</comment>
<dbReference type="GO" id="GO:0006437">
    <property type="term" value="P:tyrosyl-tRNA aminoacylation"/>
    <property type="evidence" value="ECO:0007669"/>
    <property type="project" value="InterPro"/>
</dbReference>
<dbReference type="Gene3D" id="1.10.240.10">
    <property type="entry name" value="Tyrosyl-Transfer RNA Synthetase"/>
    <property type="match status" value="1"/>
</dbReference>
<dbReference type="NCBIfam" id="NF006330">
    <property type="entry name" value="PRK08560.1"/>
    <property type="match status" value="1"/>
</dbReference>
<dbReference type="InterPro" id="IPR014729">
    <property type="entry name" value="Rossmann-like_a/b/a_fold"/>
</dbReference>
<protein>
    <recommendedName>
        <fullName evidence="1">tyrosine--tRNA ligase</fullName>
        <ecNumber evidence="1">6.1.1.1</ecNumber>
    </recommendedName>
    <alternativeName>
        <fullName evidence="8">Tyrosyl-tRNA synthetase</fullName>
    </alternativeName>
</protein>
<dbReference type="EC" id="6.1.1.1" evidence="1"/>
<dbReference type="AlphaFoldDB" id="A0A7C3IM73"/>
<evidence type="ECO:0000256" key="1">
    <source>
        <dbReference type="ARBA" id="ARBA00013160"/>
    </source>
</evidence>
<keyword evidence="5 10" id="KW-0067">ATP-binding</keyword>
<evidence type="ECO:0000256" key="3">
    <source>
        <dbReference type="ARBA" id="ARBA00022598"/>
    </source>
</evidence>
<sequence length="361" mass="40152">MDAKNKVDLITRNAVEIITREDAEEIFSTNPSPKGYLGFEPSGQFHVGWMIWVNAFKDMMNAGIKMTLLEATWHAWINNKLGGDMRKIQLCATYIEHCLTALGVDLSKVELVKADNLVDGKEYWDGLIRINKQLSLSRVKRAVTIMGRKEDEASLDFSMLLYPSMQVEDIFFMGMDFALGGMDQRRAHVLAREVAPALGKRKPVAVHTPLLSGLQGSGRMDTSLKGADSEAALIEGKMSKSKPESCIFVHDSPAEIKAKIAASFCPPKIIEGNPVMEIAKYILMRDKPLHISRPAKYGGDIEFATADELMGTYSEGKIHPLDLKNAVSEALAERLAPVREYFAKFPEASDSLREFRSPQKV</sequence>
<dbReference type="InterPro" id="IPR050489">
    <property type="entry name" value="Tyr-tRNA_synthase"/>
</dbReference>
<evidence type="ECO:0000256" key="9">
    <source>
        <dbReference type="ARBA" id="ARBA00048248"/>
    </source>
</evidence>
<gene>
    <name evidence="11" type="ORF">ENS19_06930</name>
</gene>
<dbReference type="PANTHER" id="PTHR46264">
    <property type="entry name" value="TYROSINE-TRNA LIGASE"/>
    <property type="match status" value="1"/>
</dbReference>
<dbReference type="InterPro" id="IPR023617">
    <property type="entry name" value="Tyr-tRNA-ligase_arc/euk-type"/>
</dbReference>
<dbReference type="Gene3D" id="3.40.50.620">
    <property type="entry name" value="HUPs"/>
    <property type="match status" value="1"/>
</dbReference>
<dbReference type="Pfam" id="PF00579">
    <property type="entry name" value="tRNA-synt_1b"/>
    <property type="match status" value="1"/>
</dbReference>
<comment type="similarity">
    <text evidence="10">Belongs to the class-I aminoacyl-tRNA synthetase family.</text>
</comment>
<dbReference type="GO" id="GO:0005737">
    <property type="term" value="C:cytoplasm"/>
    <property type="evidence" value="ECO:0007669"/>
    <property type="project" value="InterPro"/>
</dbReference>
<dbReference type="HAMAP" id="MF_02009">
    <property type="entry name" value="Tyr_tRNA_synth_type4"/>
    <property type="match status" value="1"/>
</dbReference>
<dbReference type="PIRSF" id="PIRSF006588">
    <property type="entry name" value="TyrRS_arch_euk"/>
    <property type="match status" value="1"/>
</dbReference>
<comment type="catalytic activity">
    <reaction evidence="9">
        <text>tRNA(Tyr) + L-tyrosine + ATP = L-tyrosyl-tRNA(Tyr) + AMP + diphosphate + H(+)</text>
        <dbReference type="Rhea" id="RHEA:10220"/>
        <dbReference type="Rhea" id="RHEA-COMP:9706"/>
        <dbReference type="Rhea" id="RHEA-COMP:9707"/>
        <dbReference type="ChEBI" id="CHEBI:15378"/>
        <dbReference type="ChEBI" id="CHEBI:30616"/>
        <dbReference type="ChEBI" id="CHEBI:33019"/>
        <dbReference type="ChEBI" id="CHEBI:58315"/>
        <dbReference type="ChEBI" id="CHEBI:78442"/>
        <dbReference type="ChEBI" id="CHEBI:78536"/>
        <dbReference type="ChEBI" id="CHEBI:456215"/>
        <dbReference type="EC" id="6.1.1.1"/>
    </reaction>
</comment>
<keyword evidence="2" id="KW-0963">Cytoplasm</keyword>
<evidence type="ECO:0000256" key="4">
    <source>
        <dbReference type="ARBA" id="ARBA00022741"/>
    </source>
</evidence>
<dbReference type="InterPro" id="IPR023678">
    <property type="entry name" value="Tyr-tRNA-ligase_4"/>
</dbReference>
<evidence type="ECO:0000256" key="5">
    <source>
        <dbReference type="ARBA" id="ARBA00022840"/>
    </source>
</evidence>
<reference evidence="11" key="1">
    <citation type="journal article" date="2020" name="mSystems">
        <title>Genome- and Community-Level Interaction Insights into Carbon Utilization and Element Cycling Functions of Hydrothermarchaeota in Hydrothermal Sediment.</title>
        <authorList>
            <person name="Zhou Z."/>
            <person name="Liu Y."/>
            <person name="Xu W."/>
            <person name="Pan J."/>
            <person name="Luo Z.H."/>
            <person name="Li M."/>
        </authorList>
    </citation>
    <scope>NUCLEOTIDE SEQUENCE [LARGE SCALE GENOMIC DNA]</scope>
    <source>
        <strain evidence="11">SpSt-468</strain>
    </source>
</reference>
<dbReference type="InterPro" id="IPR002305">
    <property type="entry name" value="aa-tRNA-synth_Ic"/>
</dbReference>
<evidence type="ECO:0000313" key="11">
    <source>
        <dbReference type="EMBL" id="HFK20991.1"/>
    </source>
</evidence>
<dbReference type="EMBL" id="DSTX01000011">
    <property type="protein sequence ID" value="HFK20991.1"/>
    <property type="molecule type" value="Genomic_DNA"/>
</dbReference>
<dbReference type="GO" id="GO:0005524">
    <property type="term" value="F:ATP binding"/>
    <property type="evidence" value="ECO:0007669"/>
    <property type="project" value="UniProtKB-KW"/>
</dbReference>
<proteinExistence type="inferred from homology"/>
<keyword evidence="4 10" id="KW-0547">Nucleotide-binding</keyword>
<dbReference type="PANTHER" id="PTHR46264:SF4">
    <property type="entry name" value="TYROSINE--TRNA LIGASE, CYTOPLASMIC"/>
    <property type="match status" value="1"/>
</dbReference>
<keyword evidence="3 10" id="KW-0436">Ligase</keyword>